<keyword evidence="7 10" id="KW-0175">Coiled coil</keyword>
<organism evidence="15 16">
    <name type="scientific">Mauremys mutica</name>
    <name type="common">yellowpond turtle</name>
    <dbReference type="NCBI Taxonomy" id="74926"/>
    <lineage>
        <taxon>Eukaryota</taxon>
        <taxon>Metazoa</taxon>
        <taxon>Chordata</taxon>
        <taxon>Craniata</taxon>
        <taxon>Vertebrata</taxon>
        <taxon>Euteleostomi</taxon>
        <taxon>Archelosauria</taxon>
        <taxon>Testudinata</taxon>
        <taxon>Testudines</taxon>
        <taxon>Cryptodira</taxon>
        <taxon>Durocryptodira</taxon>
        <taxon>Testudinoidea</taxon>
        <taxon>Geoemydidae</taxon>
        <taxon>Geoemydinae</taxon>
        <taxon>Mauremys</taxon>
    </lineage>
</organism>
<keyword evidence="6" id="KW-0498">Mitosis</keyword>
<accession>A0A9D4APE4</accession>
<evidence type="ECO:0000256" key="3">
    <source>
        <dbReference type="ARBA" id="ARBA00022490"/>
    </source>
</evidence>
<feature type="compositionally biased region" description="Low complexity" evidence="11">
    <location>
        <begin position="664"/>
        <end position="678"/>
    </location>
</feature>
<sequence length="764" mass="87709">MEQKPLWLITVYALFFYMHTLRAEELESSSPLSSASSVLVESLKQPYPGRNGASKDFHITSASPSIHCQRGRDLVMEALLERMQKQGHGGGFLTSCEAELQELMKQIDIMVAHKKSEWEGQTQALETCLRIRDHELSSVKTLLDEKRKEVGRLRQQLEHTEQDKQGMAVEYEQQLKKFQEELGRLKRSYEKLQKKQLKEAREGPKCQGDDRSEVSRLTKKIEEFRQKSLDWEKQRLLYQQQVASLEAQRKALAEQSELIQQTQLTNRKQVLESVQLASQSEIQHLASKLERANDTICANELEVERLNMRVDDLTGASQKILEDHQRVQEELGHSKKMLEVLQEEKLELRVTLQSQEDFIKSSKMHQEQLQKELASITETLHSKELLIRSLEEHLHEKQLSQEFPELEHVLLQLDLAQKNEKNLQSEVARLEGSLGAINARCIQLSKELMEKCKELRVMEEHHCQAKAEIKKLKEQLSQAEQTHNSELEGMKKEISQLTQALHQRDIAIASASGSTSDMEQQMRMEIERLERKAVEHRAKDVPVADIQESYTTALNKLEAENQQLQKDLAETKAKLEFSTQVCRDKYESIVQQMQSKVTEIKDTESRRTQELQHKHEEERRKLQARLEKTIQHYKGEIQTLKAQHVSPGMGAVSGAAGGLSPHISRSSSKESLSSDSLLGADPLPPVLDGKQDFTDDASRESVSSQQREVVPLCPLPTAPIGSIAARFLEEEEVRSQHILERLDAHIEELKRESERTVKQFTRQK</sequence>
<evidence type="ECO:0000256" key="1">
    <source>
        <dbReference type="ARBA" id="ARBA00004114"/>
    </source>
</evidence>
<evidence type="ECO:0000256" key="11">
    <source>
        <dbReference type="SAM" id="MobiDB-lite"/>
    </source>
</evidence>
<evidence type="ECO:0000256" key="12">
    <source>
        <dbReference type="SAM" id="SignalP"/>
    </source>
</evidence>
<keyword evidence="4" id="KW-0132">Cell division</keyword>
<evidence type="ECO:0000256" key="5">
    <source>
        <dbReference type="ARBA" id="ARBA00022763"/>
    </source>
</evidence>
<feature type="compositionally biased region" description="Basic and acidic residues" evidence="11">
    <location>
        <begin position="689"/>
        <end position="699"/>
    </location>
</feature>
<evidence type="ECO:0000256" key="2">
    <source>
        <dbReference type="ARBA" id="ARBA00007181"/>
    </source>
</evidence>
<proteinExistence type="inferred from homology"/>
<feature type="domain" description="CEP63/Deup1 N-terminal" evidence="13">
    <location>
        <begin position="93"/>
        <end position="356"/>
    </location>
</feature>
<dbReference type="GO" id="GO:0005814">
    <property type="term" value="C:centriole"/>
    <property type="evidence" value="ECO:0007669"/>
    <property type="project" value="UniProtKB-SubCell"/>
</dbReference>
<evidence type="ECO:0000256" key="10">
    <source>
        <dbReference type="SAM" id="Coils"/>
    </source>
</evidence>
<dbReference type="EMBL" id="JAHDVG010000488">
    <property type="protein sequence ID" value="KAH1165374.1"/>
    <property type="molecule type" value="Genomic_DNA"/>
</dbReference>
<dbReference type="Proteomes" id="UP000827986">
    <property type="component" value="Unassembled WGS sequence"/>
</dbReference>
<feature type="region of interest" description="Disordered" evidence="11">
    <location>
        <begin position="648"/>
        <end position="708"/>
    </location>
</feature>
<feature type="chain" id="PRO_5038386702" description="Centrosomal protein of 63 kDa" evidence="12">
    <location>
        <begin position="24"/>
        <end position="764"/>
    </location>
</feature>
<keyword evidence="5" id="KW-0227">DNA damage</keyword>
<dbReference type="InterPro" id="IPR057656">
    <property type="entry name" value="CEP63/Deup1_CC"/>
</dbReference>
<dbReference type="Pfam" id="PF25771">
    <property type="entry name" value="CC_CEP152-bind"/>
    <property type="match status" value="1"/>
</dbReference>
<keyword evidence="3" id="KW-0963">Cytoplasm</keyword>
<feature type="signal peptide" evidence="12">
    <location>
        <begin position="1"/>
        <end position="23"/>
    </location>
</feature>
<comment type="caution">
    <text evidence="15">The sequence shown here is derived from an EMBL/GenBank/DDBJ whole genome shotgun (WGS) entry which is preliminary data.</text>
</comment>
<evidence type="ECO:0000313" key="16">
    <source>
        <dbReference type="Proteomes" id="UP000827986"/>
    </source>
</evidence>
<dbReference type="InterPro" id="IPR031470">
    <property type="entry name" value="CEP63/Deup1_N"/>
</dbReference>
<gene>
    <name evidence="15" type="ORF">KIL84_022933</name>
</gene>
<reference evidence="15" key="1">
    <citation type="submission" date="2021-09" db="EMBL/GenBank/DDBJ databases">
        <title>The genome of Mauremys mutica provides insights into the evolution of semi-aquatic lifestyle.</title>
        <authorList>
            <person name="Gong S."/>
            <person name="Gao Y."/>
        </authorList>
    </citation>
    <scope>NUCLEOTIDE SEQUENCE</scope>
    <source>
        <strain evidence="15">MM-2020</strain>
        <tissue evidence="15">Muscle</tissue>
    </source>
</reference>
<evidence type="ECO:0000256" key="4">
    <source>
        <dbReference type="ARBA" id="ARBA00022618"/>
    </source>
</evidence>
<dbReference type="PANTHER" id="PTHR18875">
    <property type="entry name" value="SARCOMA ANTIGEN NY-SAR-24/CYTOSKELETAL PROTEIN SOJO"/>
    <property type="match status" value="1"/>
</dbReference>
<feature type="coiled-coil region" evidence="10">
    <location>
        <begin position="406"/>
        <end position="433"/>
    </location>
</feature>
<evidence type="ECO:0000256" key="8">
    <source>
        <dbReference type="ARBA" id="ARBA00023212"/>
    </source>
</evidence>
<dbReference type="GO" id="GO:0098535">
    <property type="term" value="P:de novo centriole assembly involved in multi-ciliated epithelial cell differentiation"/>
    <property type="evidence" value="ECO:0007669"/>
    <property type="project" value="TreeGrafter"/>
</dbReference>
<feature type="coiled-coil region" evidence="10">
    <location>
        <begin position="462"/>
        <end position="581"/>
    </location>
</feature>
<evidence type="ECO:0000313" key="15">
    <source>
        <dbReference type="EMBL" id="KAH1165374.1"/>
    </source>
</evidence>
<evidence type="ECO:0000259" key="14">
    <source>
        <dbReference type="Pfam" id="PF25771"/>
    </source>
</evidence>
<feature type="domain" description="CEP63/Deup1 CEP152 binding coiled coil" evidence="14">
    <location>
        <begin position="725"/>
        <end position="760"/>
    </location>
</feature>
<dbReference type="GO" id="GO:0007099">
    <property type="term" value="P:centriole replication"/>
    <property type="evidence" value="ECO:0007669"/>
    <property type="project" value="TreeGrafter"/>
</dbReference>
<comment type="similarity">
    <text evidence="2">Belongs to the CEP63 family.</text>
</comment>
<dbReference type="GO" id="GO:0051301">
    <property type="term" value="P:cell division"/>
    <property type="evidence" value="ECO:0007669"/>
    <property type="project" value="UniProtKB-KW"/>
</dbReference>
<evidence type="ECO:0000256" key="9">
    <source>
        <dbReference type="ARBA" id="ARBA00023306"/>
    </source>
</evidence>
<evidence type="ECO:0000259" key="13">
    <source>
        <dbReference type="Pfam" id="PF17045"/>
    </source>
</evidence>
<keyword evidence="12" id="KW-0732">Signal</keyword>
<keyword evidence="16" id="KW-1185">Reference proteome</keyword>
<feature type="region of interest" description="Disordered" evidence="11">
    <location>
        <begin position="600"/>
        <end position="619"/>
    </location>
</feature>
<evidence type="ECO:0000256" key="7">
    <source>
        <dbReference type="ARBA" id="ARBA00023054"/>
    </source>
</evidence>
<comment type="subcellular location">
    <subcellularLocation>
        <location evidence="1">Cytoplasm</location>
        <location evidence="1">Cytoskeleton</location>
        <location evidence="1">Microtubule organizing center</location>
        <location evidence="1">Centrosome</location>
        <location evidence="1">Centriole</location>
    </subcellularLocation>
</comment>
<protein>
    <recommendedName>
        <fullName evidence="17">Centrosomal protein of 63 kDa</fullName>
    </recommendedName>
</protein>
<dbReference type="GO" id="GO:0006974">
    <property type="term" value="P:DNA damage response"/>
    <property type="evidence" value="ECO:0007669"/>
    <property type="project" value="UniProtKB-KW"/>
</dbReference>
<keyword evidence="8" id="KW-0206">Cytoskeleton</keyword>
<dbReference type="PANTHER" id="PTHR18875:SF7">
    <property type="entry name" value="CENTROSOMAL PROTEIN OF 63 KDA"/>
    <property type="match status" value="1"/>
</dbReference>
<keyword evidence="9" id="KW-0131">Cell cycle</keyword>
<evidence type="ECO:0008006" key="17">
    <source>
        <dbReference type="Google" id="ProtNLM"/>
    </source>
</evidence>
<feature type="coiled-coil region" evidence="10">
    <location>
        <begin position="136"/>
        <end position="262"/>
    </location>
</feature>
<dbReference type="Pfam" id="PF17045">
    <property type="entry name" value="CEP63"/>
    <property type="match status" value="1"/>
</dbReference>
<name>A0A9D4APE4_9SAUR</name>
<dbReference type="AlphaFoldDB" id="A0A9D4APE4"/>
<evidence type="ECO:0000256" key="6">
    <source>
        <dbReference type="ARBA" id="ARBA00022776"/>
    </source>
</evidence>
<dbReference type="Gene3D" id="1.10.287.1490">
    <property type="match status" value="1"/>
</dbReference>